<dbReference type="InterPro" id="IPR029069">
    <property type="entry name" value="HotDog_dom_sf"/>
</dbReference>
<dbReference type="PANTHER" id="PTHR12418:SF19">
    <property type="entry name" value="ACYL-COENZYME A THIOESTERASE THEM4"/>
    <property type="match status" value="1"/>
</dbReference>
<comment type="catalytic activity">
    <reaction evidence="19">
        <text>octanoyl-CoA + H2O = octanoate + CoA + H(+)</text>
        <dbReference type="Rhea" id="RHEA:30143"/>
        <dbReference type="ChEBI" id="CHEBI:15377"/>
        <dbReference type="ChEBI" id="CHEBI:15378"/>
        <dbReference type="ChEBI" id="CHEBI:25646"/>
        <dbReference type="ChEBI" id="CHEBI:57287"/>
        <dbReference type="ChEBI" id="CHEBI:57386"/>
    </reaction>
    <physiologicalReaction direction="left-to-right" evidence="19">
        <dbReference type="Rhea" id="RHEA:30144"/>
    </physiologicalReaction>
</comment>
<dbReference type="InterPro" id="IPR006683">
    <property type="entry name" value="Thioestr_dom"/>
</dbReference>
<comment type="catalytic activity">
    <reaction evidence="22">
        <text>dodecanoyl-CoA + H2O = dodecanoate + CoA + H(+)</text>
        <dbReference type="Rhea" id="RHEA:30135"/>
        <dbReference type="ChEBI" id="CHEBI:15377"/>
        <dbReference type="ChEBI" id="CHEBI:15378"/>
        <dbReference type="ChEBI" id="CHEBI:18262"/>
        <dbReference type="ChEBI" id="CHEBI:57287"/>
        <dbReference type="ChEBI" id="CHEBI:57375"/>
    </reaction>
    <physiologicalReaction direction="left-to-right" evidence="22">
        <dbReference type="Rhea" id="RHEA:30136"/>
    </physiologicalReaction>
</comment>
<dbReference type="EMBL" id="AP027081">
    <property type="protein sequence ID" value="BDU77092.1"/>
    <property type="molecule type" value="Genomic_DNA"/>
</dbReference>
<evidence type="ECO:0000256" key="21">
    <source>
        <dbReference type="ARBA" id="ARBA00047969"/>
    </source>
</evidence>
<evidence type="ECO:0000259" key="25">
    <source>
        <dbReference type="Pfam" id="PF03061"/>
    </source>
</evidence>
<dbReference type="RefSeq" id="WP_243330472.1">
    <property type="nucleotide sequence ID" value="NZ_AP027081.1"/>
</dbReference>
<comment type="subcellular location">
    <subcellularLocation>
        <location evidence="3">Cell projection</location>
        <location evidence="3">Ruffle membrane</location>
    </subcellularLocation>
    <subcellularLocation>
        <location evidence="2">Cytoplasm</location>
    </subcellularLocation>
    <subcellularLocation>
        <location evidence="1">Membrane</location>
        <topology evidence="1">Peripheral membrane protein</topology>
    </subcellularLocation>
</comment>
<dbReference type="GO" id="GO:0016790">
    <property type="term" value="F:thiolester hydrolase activity"/>
    <property type="evidence" value="ECO:0007669"/>
    <property type="project" value="UniProtKB-ARBA"/>
</dbReference>
<keyword evidence="4" id="KW-1003">Cell membrane</keyword>
<evidence type="ECO:0000313" key="27">
    <source>
        <dbReference type="Proteomes" id="UP001228113"/>
    </source>
</evidence>
<evidence type="ECO:0000256" key="7">
    <source>
        <dbReference type="ARBA" id="ARBA00022801"/>
    </source>
</evidence>
<organism evidence="26 27">
    <name type="scientific">Mesoterricola sediminis</name>
    <dbReference type="NCBI Taxonomy" id="2927980"/>
    <lineage>
        <taxon>Bacteria</taxon>
        <taxon>Pseudomonadati</taxon>
        <taxon>Acidobacteriota</taxon>
        <taxon>Holophagae</taxon>
        <taxon>Holophagales</taxon>
        <taxon>Holophagaceae</taxon>
        <taxon>Mesoterricola</taxon>
    </lineage>
</organism>
<evidence type="ECO:0000256" key="8">
    <source>
        <dbReference type="ARBA" id="ARBA00022832"/>
    </source>
</evidence>
<gene>
    <name evidence="26" type="ORF">METESE_20500</name>
</gene>
<evidence type="ECO:0000256" key="17">
    <source>
        <dbReference type="ARBA" id="ARBA00040123"/>
    </source>
</evidence>
<evidence type="ECO:0000256" key="19">
    <source>
        <dbReference type="ARBA" id="ARBA00047588"/>
    </source>
</evidence>
<dbReference type="GO" id="GO:0006631">
    <property type="term" value="P:fatty acid metabolic process"/>
    <property type="evidence" value="ECO:0007669"/>
    <property type="project" value="UniProtKB-KW"/>
</dbReference>
<evidence type="ECO:0000256" key="18">
    <source>
        <dbReference type="ARBA" id="ARBA00043210"/>
    </source>
</evidence>
<evidence type="ECO:0000313" key="26">
    <source>
        <dbReference type="EMBL" id="BDU77092.1"/>
    </source>
</evidence>
<feature type="domain" description="Thioesterase" evidence="25">
    <location>
        <begin position="203"/>
        <end position="253"/>
    </location>
</feature>
<comment type="similarity">
    <text evidence="15">Belongs to the THEM4/THEM5 thioesterase family.</text>
</comment>
<evidence type="ECO:0000256" key="22">
    <source>
        <dbReference type="ARBA" id="ARBA00048074"/>
    </source>
</evidence>
<evidence type="ECO:0000256" key="1">
    <source>
        <dbReference type="ARBA" id="ARBA00004170"/>
    </source>
</evidence>
<comment type="catalytic activity">
    <reaction evidence="21">
        <text>decanoyl-CoA + H2O = decanoate + CoA + H(+)</text>
        <dbReference type="Rhea" id="RHEA:40059"/>
        <dbReference type="ChEBI" id="CHEBI:15377"/>
        <dbReference type="ChEBI" id="CHEBI:15378"/>
        <dbReference type="ChEBI" id="CHEBI:27689"/>
        <dbReference type="ChEBI" id="CHEBI:57287"/>
        <dbReference type="ChEBI" id="CHEBI:61430"/>
    </reaction>
    <physiologicalReaction direction="left-to-right" evidence="21">
        <dbReference type="Rhea" id="RHEA:40060"/>
    </physiologicalReaction>
</comment>
<dbReference type="GO" id="GO:0016020">
    <property type="term" value="C:membrane"/>
    <property type="evidence" value="ECO:0007669"/>
    <property type="project" value="UniProtKB-SubCell"/>
</dbReference>
<evidence type="ECO:0000256" key="6">
    <source>
        <dbReference type="ARBA" id="ARBA00022703"/>
    </source>
</evidence>
<comment type="catalytic activity">
    <reaction evidence="14">
        <text>(9Z)-octadecenoyl-CoA + H2O = (9Z)-octadecenoate + CoA + H(+)</text>
        <dbReference type="Rhea" id="RHEA:40139"/>
        <dbReference type="ChEBI" id="CHEBI:15377"/>
        <dbReference type="ChEBI" id="CHEBI:15378"/>
        <dbReference type="ChEBI" id="CHEBI:30823"/>
        <dbReference type="ChEBI" id="CHEBI:57287"/>
        <dbReference type="ChEBI" id="CHEBI:57387"/>
    </reaction>
    <physiologicalReaction direction="left-to-right" evidence="14">
        <dbReference type="Rhea" id="RHEA:40140"/>
    </physiologicalReaction>
</comment>
<proteinExistence type="inferred from homology"/>
<keyword evidence="6" id="KW-0053">Apoptosis</keyword>
<evidence type="ECO:0000256" key="15">
    <source>
        <dbReference type="ARBA" id="ARBA00038456"/>
    </source>
</evidence>
<dbReference type="PANTHER" id="PTHR12418">
    <property type="entry name" value="ACYL-COENZYME A THIOESTERASE THEM4"/>
    <property type="match status" value="1"/>
</dbReference>
<protein>
    <recommendedName>
        <fullName evidence="17">Acyl-coenzyme A thioesterase THEM4</fullName>
        <ecNumber evidence="16">3.1.2.2</ecNumber>
    </recommendedName>
    <alternativeName>
        <fullName evidence="18">Thioesterase superfamily member 4</fullName>
    </alternativeName>
</protein>
<name>A0AA48KE86_9BACT</name>
<dbReference type="EC" id="3.1.2.2" evidence="16"/>
<keyword evidence="10" id="KW-0443">Lipid metabolism</keyword>
<dbReference type="SUPFAM" id="SSF54637">
    <property type="entry name" value="Thioesterase/thiol ester dehydrase-isomerase"/>
    <property type="match status" value="1"/>
</dbReference>
<evidence type="ECO:0000256" key="12">
    <source>
        <dbReference type="ARBA" id="ARBA00023273"/>
    </source>
</evidence>
<feature type="region of interest" description="Disordered" evidence="24">
    <location>
        <begin position="285"/>
        <end position="312"/>
    </location>
</feature>
<accession>A0AA48KE86</accession>
<evidence type="ECO:0000256" key="20">
    <source>
        <dbReference type="ARBA" id="ARBA00047734"/>
    </source>
</evidence>
<dbReference type="KEGG" id="msea:METESE_20500"/>
<evidence type="ECO:0000256" key="24">
    <source>
        <dbReference type="SAM" id="MobiDB-lite"/>
    </source>
</evidence>
<evidence type="ECO:0000256" key="11">
    <source>
        <dbReference type="ARBA" id="ARBA00023136"/>
    </source>
</evidence>
<reference evidence="26" key="1">
    <citation type="journal article" date="2023" name="Int. J. Syst. Evol. Microbiol.">
        <title>Mesoterricola silvestris gen. nov., sp. nov., Mesoterricola sediminis sp. nov., Geothrix oryzae sp. nov., Geothrix edaphica sp. nov., Geothrix rubra sp. nov., and Geothrix limicola sp. nov., six novel members of Acidobacteriota isolated from soils.</title>
        <authorList>
            <person name="Itoh H."/>
            <person name="Sugisawa Y."/>
            <person name="Mise K."/>
            <person name="Xu Z."/>
            <person name="Kuniyasu M."/>
            <person name="Ushijima N."/>
            <person name="Kawano K."/>
            <person name="Kobayashi E."/>
            <person name="Shiratori Y."/>
            <person name="Masuda Y."/>
            <person name="Senoo K."/>
        </authorList>
    </citation>
    <scope>NUCLEOTIDE SEQUENCE</scope>
    <source>
        <strain evidence="26">W786</strain>
    </source>
</reference>
<evidence type="ECO:0000256" key="3">
    <source>
        <dbReference type="ARBA" id="ARBA00004632"/>
    </source>
</evidence>
<evidence type="ECO:0000256" key="4">
    <source>
        <dbReference type="ARBA" id="ARBA00022475"/>
    </source>
</evidence>
<keyword evidence="7" id="KW-0378">Hydrolase</keyword>
<comment type="catalytic activity">
    <reaction evidence="20">
        <text>hexadecanoyl-CoA + H2O = hexadecanoate + CoA + H(+)</text>
        <dbReference type="Rhea" id="RHEA:16645"/>
        <dbReference type="ChEBI" id="CHEBI:7896"/>
        <dbReference type="ChEBI" id="CHEBI:15377"/>
        <dbReference type="ChEBI" id="CHEBI:15378"/>
        <dbReference type="ChEBI" id="CHEBI:57287"/>
        <dbReference type="ChEBI" id="CHEBI:57379"/>
        <dbReference type="EC" id="3.1.2.2"/>
    </reaction>
    <physiologicalReaction direction="left-to-right" evidence="20">
        <dbReference type="Rhea" id="RHEA:16646"/>
    </physiologicalReaction>
</comment>
<dbReference type="Gene3D" id="3.10.129.10">
    <property type="entry name" value="Hotdog Thioesterase"/>
    <property type="match status" value="1"/>
</dbReference>
<keyword evidence="8" id="KW-0276">Fatty acid metabolism</keyword>
<keyword evidence="27" id="KW-1185">Reference proteome</keyword>
<dbReference type="Proteomes" id="UP001228113">
    <property type="component" value="Chromosome"/>
</dbReference>
<evidence type="ECO:0000256" key="16">
    <source>
        <dbReference type="ARBA" id="ARBA00038848"/>
    </source>
</evidence>
<dbReference type="Pfam" id="PF03061">
    <property type="entry name" value="4HBT"/>
    <property type="match status" value="1"/>
</dbReference>
<evidence type="ECO:0000256" key="9">
    <source>
        <dbReference type="ARBA" id="ARBA00022946"/>
    </source>
</evidence>
<comment type="catalytic activity">
    <reaction evidence="13">
        <text>(5Z,8Z,11Z,14Z)-eicosatetraenoyl-CoA + H2O = (5Z,8Z,11Z,14Z)-eicosatetraenoate + CoA + H(+)</text>
        <dbReference type="Rhea" id="RHEA:40151"/>
        <dbReference type="ChEBI" id="CHEBI:15377"/>
        <dbReference type="ChEBI" id="CHEBI:15378"/>
        <dbReference type="ChEBI" id="CHEBI:32395"/>
        <dbReference type="ChEBI" id="CHEBI:57287"/>
        <dbReference type="ChEBI" id="CHEBI:57368"/>
    </reaction>
    <physiologicalReaction direction="left-to-right" evidence="13">
        <dbReference type="Rhea" id="RHEA:40152"/>
    </physiologicalReaction>
</comment>
<evidence type="ECO:0000256" key="13">
    <source>
        <dbReference type="ARBA" id="ARBA00035852"/>
    </source>
</evidence>
<evidence type="ECO:0000256" key="2">
    <source>
        <dbReference type="ARBA" id="ARBA00004496"/>
    </source>
</evidence>
<dbReference type="AlphaFoldDB" id="A0AA48KE86"/>
<keyword evidence="11" id="KW-0472">Membrane</keyword>
<sequence>MSAPAVPPASAREGAPSSRPTPGEPALVPGGLRLALVTRREGPLAPFRAALESHGFQVDVHRSGWDLLRTAPGRGWSLVVLDGLQTEVLAERGAVPAAVITELPPAAFAAATAGLAVLCALPPAPGAAEAEALLARLRAAGGLDPRIEAAQVRLDAMSRRHHPHCVVCWDRHPFGLKVDYRVTGEHRVAGVFDCGKSYEGYENVLHGGVVSSLLDGAMASCMLARGIEAYTVELRLRFRRPALIGEPAIIRGEWLRNEGPLHLLQASLEQGGLARASARAKFFEGTPLEPSQPMPGGPGVRPLLSQARKRLS</sequence>
<comment type="catalytic activity">
    <reaction evidence="23">
        <text>tetradecanoyl-CoA + H2O = tetradecanoate + CoA + H(+)</text>
        <dbReference type="Rhea" id="RHEA:40119"/>
        <dbReference type="ChEBI" id="CHEBI:15377"/>
        <dbReference type="ChEBI" id="CHEBI:15378"/>
        <dbReference type="ChEBI" id="CHEBI:30807"/>
        <dbReference type="ChEBI" id="CHEBI:57287"/>
        <dbReference type="ChEBI" id="CHEBI:57385"/>
    </reaction>
    <physiologicalReaction direction="left-to-right" evidence="23">
        <dbReference type="Rhea" id="RHEA:40120"/>
    </physiologicalReaction>
</comment>
<evidence type="ECO:0000256" key="14">
    <source>
        <dbReference type="ARBA" id="ARBA00037002"/>
    </source>
</evidence>
<evidence type="ECO:0000256" key="23">
    <source>
        <dbReference type="ARBA" id="ARBA00048180"/>
    </source>
</evidence>
<dbReference type="InterPro" id="IPR052365">
    <property type="entry name" value="THEM4/THEM5_acyl-CoA_thioest"/>
</dbReference>
<keyword evidence="9" id="KW-0809">Transit peptide</keyword>
<dbReference type="CDD" id="cd03443">
    <property type="entry name" value="PaaI_thioesterase"/>
    <property type="match status" value="1"/>
</dbReference>
<evidence type="ECO:0000256" key="10">
    <source>
        <dbReference type="ARBA" id="ARBA00023098"/>
    </source>
</evidence>
<dbReference type="GO" id="GO:0005737">
    <property type="term" value="C:cytoplasm"/>
    <property type="evidence" value="ECO:0007669"/>
    <property type="project" value="UniProtKB-SubCell"/>
</dbReference>
<feature type="region of interest" description="Disordered" evidence="24">
    <location>
        <begin position="1"/>
        <end position="27"/>
    </location>
</feature>
<keyword evidence="12" id="KW-0966">Cell projection</keyword>
<keyword evidence="5" id="KW-0963">Cytoplasm</keyword>
<evidence type="ECO:0000256" key="5">
    <source>
        <dbReference type="ARBA" id="ARBA00022490"/>
    </source>
</evidence>